<dbReference type="InterPro" id="IPR027417">
    <property type="entry name" value="P-loop_NTPase"/>
</dbReference>
<evidence type="ECO:0000259" key="5">
    <source>
        <dbReference type="Pfam" id="PF00005"/>
    </source>
</evidence>
<keyword evidence="3" id="KW-0547">Nucleotide-binding</keyword>
<feature type="domain" description="ABC transporter" evidence="5">
    <location>
        <begin position="21"/>
        <end position="61"/>
    </location>
</feature>
<gene>
    <name evidence="6" type="ORF">K0U00_06705</name>
</gene>
<comment type="similarity">
    <text evidence="1">Belongs to the ABC transporter superfamily.</text>
</comment>
<dbReference type="Proteomes" id="UP001519887">
    <property type="component" value="Unassembled WGS sequence"/>
</dbReference>
<comment type="caution">
    <text evidence="6">The sequence shown here is derived from an EMBL/GenBank/DDBJ whole genome shotgun (WGS) entry which is preliminary data.</text>
</comment>
<accession>A0ABS7BYS3</accession>
<keyword evidence="7" id="KW-1185">Reference proteome</keyword>
<protein>
    <submittedName>
        <fullName evidence="6">ATP-binding cassette domain-containing protein</fullName>
    </submittedName>
</protein>
<evidence type="ECO:0000256" key="4">
    <source>
        <dbReference type="ARBA" id="ARBA00022840"/>
    </source>
</evidence>
<dbReference type="InterPro" id="IPR003439">
    <property type="entry name" value="ABC_transporter-like_ATP-bd"/>
</dbReference>
<evidence type="ECO:0000313" key="7">
    <source>
        <dbReference type="Proteomes" id="UP001519887"/>
    </source>
</evidence>
<keyword evidence="4 6" id="KW-0067">ATP-binding</keyword>
<dbReference type="GO" id="GO:0005524">
    <property type="term" value="F:ATP binding"/>
    <property type="evidence" value="ECO:0007669"/>
    <property type="project" value="UniProtKB-KW"/>
</dbReference>
<dbReference type="Gene3D" id="3.40.50.300">
    <property type="entry name" value="P-loop containing nucleotide triphosphate hydrolases"/>
    <property type="match status" value="1"/>
</dbReference>
<dbReference type="Pfam" id="PF00005">
    <property type="entry name" value="ABC_tran"/>
    <property type="match status" value="1"/>
</dbReference>
<evidence type="ECO:0000256" key="2">
    <source>
        <dbReference type="ARBA" id="ARBA00022448"/>
    </source>
</evidence>
<reference evidence="6 7" key="1">
    <citation type="submission" date="2021-07" db="EMBL/GenBank/DDBJ databases">
        <title>Paenibacillus radiodurans sp. nov., isolated from the southeastern edge of Tengger Desert.</title>
        <authorList>
            <person name="Zhang G."/>
        </authorList>
    </citation>
    <scope>NUCLEOTIDE SEQUENCE [LARGE SCALE GENOMIC DNA]</scope>
    <source>
        <strain evidence="6 7">CCM 7311</strain>
    </source>
</reference>
<dbReference type="InterPro" id="IPR050763">
    <property type="entry name" value="ABC_transporter_ATP-binding"/>
</dbReference>
<dbReference type="EMBL" id="JAHZIK010000108">
    <property type="protein sequence ID" value="MBW7453725.1"/>
    <property type="molecule type" value="Genomic_DNA"/>
</dbReference>
<organism evidence="6 7">
    <name type="scientific">Paenibacillus sepulcri</name>
    <dbReference type="NCBI Taxonomy" id="359917"/>
    <lineage>
        <taxon>Bacteria</taxon>
        <taxon>Bacillati</taxon>
        <taxon>Bacillota</taxon>
        <taxon>Bacilli</taxon>
        <taxon>Bacillales</taxon>
        <taxon>Paenibacillaceae</taxon>
        <taxon>Paenibacillus</taxon>
    </lineage>
</organism>
<dbReference type="SUPFAM" id="SSF52540">
    <property type="entry name" value="P-loop containing nucleoside triphosphate hydrolases"/>
    <property type="match status" value="1"/>
</dbReference>
<evidence type="ECO:0000256" key="1">
    <source>
        <dbReference type="ARBA" id="ARBA00005417"/>
    </source>
</evidence>
<proteinExistence type="inferred from homology"/>
<evidence type="ECO:0000313" key="6">
    <source>
        <dbReference type="EMBL" id="MBW7453725.1"/>
    </source>
</evidence>
<keyword evidence="2" id="KW-0813">Transport</keyword>
<feature type="non-terminal residue" evidence="6">
    <location>
        <position position="62"/>
    </location>
</feature>
<dbReference type="PANTHER" id="PTHR42711">
    <property type="entry name" value="ABC TRANSPORTER ATP-BINDING PROTEIN"/>
    <property type="match status" value="1"/>
</dbReference>
<evidence type="ECO:0000256" key="3">
    <source>
        <dbReference type="ARBA" id="ARBA00022741"/>
    </source>
</evidence>
<sequence>MPTTSIQVKGLQKSYKQLQVLKGVDFEVEKGRIFALLGSNGAGKTTVVKILTTLLKPDSGTA</sequence>
<name>A0ABS7BYS3_9BACL</name>
<dbReference type="PANTHER" id="PTHR42711:SF5">
    <property type="entry name" value="ABC TRANSPORTER ATP-BINDING PROTEIN NATA"/>
    <property type="match status" value="1"/>
</dbReference>